<dbReference type="HOGENOM" id="CLU_1372433_0_0_1"/>
<evidence type="ECO:0000313" key="2">
    <source>
        <dbReference type="EMBL" id="CBX99609.1"/>
    </source>
</evidence>
<evidence type="ECO:0000313" key="3">
    <source>
        <dbReference type="Proteomes" id="UP000002668"/>
    </source>
</evidence>
<proteinExistence type="predicted"/>
<dbReference type="AlphaFoldDB" id="E5A7L4"/>
<reference evidence="3" key="1">
    <citation type="journal article" date="2011" name="Nat. Commun.">
        <title>Effector diversification within compartments of the Leptosphaeria maculans genome affected by Repeat-Induced Point mutations.</title>
        <authorList>
            <person name="Rouxel T."/>
            <person name="Grandaubert J."/>
            <person name="Hane J.K."/>
            <person name="Hoede C."/>
            <person name="van de Wouw A.P."/>
            <person name="Couloux A."/>
            <person name="Dominguez V."/>
            <person name="Anthouard V."/>
            <person name="Bally P."/>
            <person name="Bourras S."/>
            <person name="Cozijnsen A.J."/>
            <person name="Ciuffetti L.M."/>
            <person name="Degrave A."/>
            <person name="Dilmaghani A."/>
            <person name="Duret L."/>
            <person name="Fudal I."/>
            <person name="Goodwin S.B."/>
            <person name="Gout L."/>
            <person name="Glaser N."/>
            <person name="Linglin J."/>
            <person name="Kema G.H.J."/>
            <person name="Lapalu N."/>
            <person name="Lawrence C.B."/>
            <person name="May K."/>
            <person name="Meyer M."/>
            <person name="Ollivier B."/>
            <person name="Poulain J."/>
            <person name="Schoch C.L."/>
            <person name="Simon A."/>
            <person name="Spatafora J.W."/>
            <person name="Stachowiak A."/>
            <person name="Turgeon B.G."/>
            <person name="Tyler B.M."/>
            <person name="Vincent D."/>
            <person name="Weissenbach J."/>
            <person name="Amselem J."/>
            <person name="Quesneville H."/>
            <person name="Oliver R.P."/>
            <person name="Wincker P."/>
            <person name="Balesdent M.-H."/>
            <person name="Howlett B.J."/>
        </authorList>
    </citation>
    <scope>NUCLEOTIDE SEQUENCE [LARGE SCALE GENOMIC DNA]</scope>
    <source>
        <strain evidence="3">JN3 / isolate v23.1.3 / race Av1-4-5-6-7-8</strain>
    </source>
</reference>
<dbReference type="EMBL" id="FP929136">
    <property type="protein sequence ID" value="CBX99609.1"/>
    <property type="molecule type" value="Genomic_DNA"/>
</dbReference>
<dbReference type="OrthoDB" id="3787841at2759"/>
<sequence length="199" mass="21968">MPEQYFDPVGLTEPNTTPYTLTVYNPPRTSSRWLPSFLRSRSITSEKSSSAYMTLLDETDPNPDCSKPEHLRDLPTKTITIKAFLFAPELRCMHLQQGATVCNQGCYFRERGGDESTRWRCERADCEGHMYCGLVLKDDNGKACFGEKAPIYEKNTAAAAPIPANADTMVTMGAAAPDKAMPGREADELPSRCGSCAAR</sequence>
<keyword evidence="3" id="KW-1185">Reference proteome</keyword>
<feature type="compositionally biased region" description="Basic and acidic residues" evidence="1">
    <location>
        <begin position="181"/>
        <end position="190"/>
    </location>
</feature>
<dbReference type="InParanoid" id="E5A7L4"/>
<feature type="region of interest" description="Disordered" evidence="1">
    <location>
        <begin position="178"/>
        <end position="199"/>
    </location>
</feature>
<accession>E5A7L4</accession>
<name>E5A7L4_LEPMJ</name>
<dbReference type="eggNOG" id="ENOG502RA0H">
    <property type="taxonomic scope" value="Eukaryota"/>
</dbReference>
<evidence type="ECO:0000256" key="1">
    <source>
        <dbReference type="SAM" id="MobiDB-lite"/>
    </source>
</evidence>
<dbReference type="Proteomes" id="UP000002668">
    <property type="component" value="Genome"/>
</dbReference>
<dbReference type="OMA" id="CEGHVYC"/>
<gene>
    <name evidence="2" type="ORF">LEMA_P088480.1</name>
</gene>
<protein>
    <submittedName>
        <fullName evidence="2">Uncharacterized protein</fullName>
    </submittedName>
</protein>
<organism evidence="2 3">
    <name type="scientific">Leptosphaeria maculans (strain JN3 / isolate v23.1.3 / race Av1-4-5-6-7-8)</name>
    <name type="common">Blackleg fungus</name>
    <name type="synonym">Phoma lingam</name>
    <dbReference type="NCBI Taxonomy" id="985895"/>
    <lineage>
        <taxon>Eukaryota</taxon>
        <taxon>Fungi</taxon>
        <taxon>Dikarya</taxon>
        <taxon>Ascomycota</taxon>
        <taxon>Pezizomycotina</taxon>
        <taxon>Dothideomycetes</taxon>
        <taxon>Pleosporomycetidae</taxon>
        <taxon>Pleosporales</taxon>
        <taxon>Pleosporineae</taxon>
        <taxon>Leptosphaeriaceae</taxon>
        <taxon>Plenodomus</taxon>
        <taxon>Plenodomus lingam/Leptosphaeria maculans species complex</taxon>
    </lineage>
</organism>
<dbReference type="VEuPathDB" id="FungiDB:LEMA_P088480.1"/>